<feature type="transmembrane region" description="Helical" evidence="9">
    <location>
        <begin position="38"/>
        <end position="58"/>
    </location>
</feature>
<organism evidence="12">
    <name type="scientific">Bellilinea caldifistulae</name>
    <dbReference type="NCBI Taxonomy" id="360411"/>
    <lineage>
        <taxon>Bacteria</taxon>
        <taxon>Bacillati</taxon>
        <taxon>Chloroflexota</taxon>
        <taxon>Anaerolineae</taxon>
        <taxon>Anaerolineales</taxon>
        <taxon>Anaerolineaceae</taxon>
        <taxon>Bellilinea</taxon>
    </lineage>
</organism>
<evidence type="ECO:0000256" key="8">
    <source>
        <dbReference type="ARBA" id="ARBA00023136"/>
    </source>
</evidence>
<keyword evidence="6 9" id="KW-1133">Transmembrane helix</keyword>
<dbReference type="Pfam" id="PF02518">
    <property type="entry name" value="HATPase_c"/>
    <property type="match status" value="1"/>
</dbReference>
<dbReference type="Pfam" id="PF13185">
    <property type="entry name" value="GAF_2"/>
    <property type="match status" value="1"/>
</dbReference>
<evidence type="ECO:0000256" key="3">
    <source>
        <dbReference type="ARBA" id="ARBA00022679"/>
    </source>
</evidence>
<dbReference type="Gene3D" id="3.30.450.40">
    <property type="match status" value="1"/>
</dbReference>
<keyword evidence="4 9" id="KW-0812">Transmembrane</keyword>
<dbReference type="InterPro" id="IPR003594">
    <property type="entry name" value="HATPase_dom"/>
</dbReference>
<feature type="transmembrane region" description="Helical" evidence="9">
    <location>
        <begin position="138"/>
        <end position="160"/>
    </location>
</feature>
<dbReference type="SUPFAM" id="SSF55874">
    <property type="entry name" value="ATPase domain of HSP90 chaperone/DNA topoisomerase II/histidine kinase"/>
    <property type="match status" value="1"/>
</dbReference>
<dbReference type="PANTHER" id="PTHR24421:SF37">
    <property type="entry name" value="SENSOR HISTIDINE KINASE NARS"/>
    <property type="match status" value="1"/>
</dbReference>
<evidence type="ECO:0000256" key="1">
    <source>
        <dbReference type="ARBA" id="ARBA00004651"/>
    </source>
</evidence>
<evidence type="ECO:0000259" key="11">
    <source>
        <dbReference type="SMART" id="SM00387"/>
    </source>
</evidence>
<evidence type="ECO:0000259" key="10">
    <source>
        <dbReference type="SMART" id="SM00065"/>
    </source>
</evidence>
<protein>
    <submittedName>
        <fullName evidence="12">GAF domain-containing protein</fullName>
    </submittedName>
</protein>
<evidence type="ECO:0000256" key="5">
    <source>
        <dbReference type="ARBA" id="ARBA00022777"/>
    </source>
</evidence>
<comment type="subcellular location">
    <subcellularLocation>
        <location evidence="1">Cell membrane</location>
        <topology evidence="1">Multi-pass membrane protein</topology>
    </subcellularLocation>
</comment>
<dbReference type="Pfam" id="PF07730">
    <property type="entry name" value="HisKA_3"/>
    <property type="match status" value="1"/>
</dbReference>
<dbReference type="PANTHER" id="PTHR24421">
    <property type="entry name" value="NITRATE/NITRITE SENSOR PROTEIN NARX-RELATED"/>
    <property type="match status" value="1"/>
</dbReference>
<dbReference type="AlphaFoldDB" id="A0A7C4KY86"/>
<sequence length="594" mass="65441">MRRAEFPYLPDLLVLALRWLVLVVFITVQALAGMPSVAFLGVVAAAAGLNLILSILAVANTRLPAHRLIGVALDVLISAAFFYTSGGLGGALSWAGVLAILSGALYYEWRGAFISAVLVTALEAAIAVRMIGAGSLSAYALPGMMLLGIHVTTMLVLGLLSRRVMRLLRLRYRSLLALREETERRAQVKERKRLEIFYSMVETLSATLNYQVVLDSALNLSQSALGEESETSRLISAVLLFEDDQMVIAEARGLSPADRRVTFRAEEGGLAQALKSGQPQLIPDPAADAELRHLLALRTCQAALVLPLLRGMQIFGVMLFAHPESKFFTSERCDLLEMISHQVVVAIQNARLFEEVEKEKNRILSAQEETRKKLARDLHDGPTQLVSGIVMRAQIAAKMLHSQADELPGELKRIEDLARRATQELRHMLFTLRPLALESEGLIAALQQMADKMKEVFQQNVALEIEPQAVEALDLNRQGVVFYLVEEAVTNARKHAQASLIRVRLKRLPEDAQMIFLEIADNGKGFDVNGVFNSYEKRGSLGMINLRERADMINAVLRVQSAPGKGTRVQVVIPLDEAAVDRLQRGLAKVPQPN</sequence>
<keyword evidence="5" id="KW-0418">Kinase</keyword>
<proteinExistence type="predicted"/>
<evidence type="ECO:0000256" key="7">
    <source>
        <dbReference type="ARBA" id="ARBA00023012"/>
    </source>
</evidence>
<gene>
    <name evidence="12" type="ORF">ENT17_03305</name>
</gene>
<evidence type="ECO:0000313" key="12">
    <source>
        <dbReference type="EMBL" id="HGS86626.1"/>
    </source>
</evidence>
<feature type="domain" description="Histidine kinase/HSP90-like ATPase" evidence="11">
    <location>
        <begin position="476"/>
        <end position="577"/>
    </location>
</feature>
<dbReference type="Gene3D" id="3.30.565.10">
    <property type="entry name" value="Histidine kinase-like ATPase, C-terminal domain"/>
    <property type="match status" value="1"/>
</dbReference>
<dbReference type="SUPFAM" id="SSF55781">
    <property type="entry name" value="GAF domain-like"/>
    <property type="match status" value="1"/>
</dbReference>
<dbReference type="InterPro" id="IPR029016">
    <property type="entry name" value="GAF-like_dom_sf"/>
</dbReference>
<evidence type="ECO:0000256" key="4">
    <source>
        <dbReference type="ARBA" id="ARBA00022692"/>
    </source>
</evidence>
<dbReference type="InterPro" id="IPR003018">
    <property type="entry name" value="GAF"/>
</dbReference>
<dbReference type="InterPro" id="IPR011712">
    <property type="entry name" value="Sig_transdc_His_kin_sub3_dim/P"/>
</dbReference>
<feature type="transmembrane region" description="Helical" evidence="9">
    <location>
        <begin position="112"/>
        <end position="132"/>
    </location>
</feature>
<keyword evidence="8 9" id="KW-0472">Membrane</keyword>
<dbReference type="CDD" id="cd16917">
    <property type="entry name" value="HATPase_UhpB-NarQ-NarX-like"/>
    <property type="match status" value="1"/>
</dbReference>
<dbReference type="EMBL" id="DSXR01000041">
    <property type="protein sequence ID" value="HGS86626.1"/>
    <property type="molecule type" value="Genomic_DNA"/>
</dbReference>
<keyword evidence="2" id="KW-1003">Cell membrane</keyword>
<feature type="transmembrane region" description="Helical" evidence="9">
    <location>
        <begin position="12"/>
        <end position="32"/>
    </location>
</feature>
<keyword evidence="7" id="KW-0902">Two-component regulatory system</keyword>
<evidence type="ECO:0000256" key="2">
    <source>
        <dbReference type="ARBA" id="ARBA00022475"/>
    </source>
</evidence>
<name>A0A7C4KY86_9CHLR</name>
<accession>A0A7C4KY86</accession>
<dbReference type="GO" id="GO:0005886">
    <property type="term" value="C:plasma membrane"/>
    <property type="evidence" value="ECO:0007669"/>
    <property type="project" value="UniProtKB-SubCell"/>
</dbReference>
<dbReference type="Gene3D" id="1.20.5.1930">
    <property type="match status" value="1"/>
</dbReference>
<dbReference type="InterPro" id="IPR036890">
    <property type="entry name" value="HATPase_C_sf"/>
</dbReference>
<comment type="caution">
    <text evidence="12">The sequence shown here is derived from an EMBL/GenBank/DDBJ whole genome shotgun (WGS) entry which is preliminary data.</text>
</comment>
<evidence type="ECO:0000256" key="6">
    <source>
        <dbReference type="ARBA" id="ARBA00022989"/>
    </source>
</evidence>
<dbReference type="InterPro" id="IPR050482">
    <property type="entry name" value="Sensor_HK_TwoCompSys"/>
</dbReference>
<dbReference type="GO" id="GO:0000155">
    <property type="term" value="F:phosphorelay sensor kinase activity"/>
    <property type="evidence" value="ECO:0007669"/>
    <property type="project" value="InterPro"/>
</dbReference>
<feature type="domain" description="GAF" evidence="10">
    <location>
        <begin position="209"/>
        <end position="357"/>
    </location>
</feature>
<dbReference type="GO" id="GO:0046983">
    <property type="term" value="F:protein dimerization activity"/>
    <property type="evidence" value="ECO:0007669"/>
    <property type="project" value="InterPro"/>
</dbReference>
<dbReference type="SMART" id="SM00387">
    <property type="entry name" value="HATPase_c"/>
    <property type="match status" value="1"/>
</dbReference>
<keyword evidence="3" id="KW-0808">Transferase</keyword>
<reference evidence="12" key="1">
    <citation type="journal article" date="2020" name="mSystems">
        <title>Genome- and Community-Level Interaction Insights into Carbon Utilization and Element Cycling Functions of Hydrothermarchaeota in Hydrothermal Sediment.</title>
        <authorList>
            <person name="Zhou Z."/>
            <person name="Liu Y."/>
            <person name="Xu W."/>
            <person name="Pan J."/>
            <person name="Luo Z.H."/>
            <person name="Li M."/>
        </authorList>
    </citation>
    <scope>NUCLEOTIDE SEQUENCE [LARGE SCALE GENOMIC DNA]</scope>
    <source>
        <strain evidence="12">SpSt-556</strain>
    </source>
</reference>
<feature type="transmembrane region" description="Helical" evidence="9">
    <location>
        <begin position="89"/>
        <end position="107"/>
    </location>
</feature>
<dbReference type="SMART" id="SM00065">
    <property type="entry name" value="GAF"/>
    <property type="match status" value="1"/>
</dbReference>
<evidence type="ECO:0000256" key="9">
    <source>
        <dbReference type="SAM" id="Phobius"/>
    </source>
</evidence>